<keyword evidence="3" id="KW-1185">Reference proteome</keyword>
<dbReference type="STRING" id="758820.SAMN00777080_0486"/>
<sequence>MKTIDNSEDQNLQHFFSDMKAKDSAMVVPQFPKIRKSKSWVLIPIGIAASLALLAWFYRVDEPIQTLDYDVIIITLEEGKDYGLQFKIESTTELESWESPTSSLLTEF</sequence>
<organism evidence="2 3">
    <name type="scientific">Aquiflexum balticum DSM 16537</name>
    <dbReference type="NCBI Taxonomy" id="758820"/>
    <lineage>
        <taxon>Bacteria</taxon>
        <taxon>Pseudomonadati</taxon>
        <taxon>Bacteroidota</taxon>
        <taxon>Cytophagia</taxon>
        <taxon>Cytophagales</taxon>
        <taxon>Cyclobacteriaceae</taxon>
        <taxon>Aquiflexum</taxon>
    </lineage>
</organism>
<feature type="transmembrane region" description="Helical" evidence="1">
    <location>
        <begin position="40"/>
        <end position="58"/>
    </location>
</feature>
<keyword evidence="1" id="KW-0472">Membrane</keyword>
<evidence type="ECO:0000313" key="2">
    <source>
        <dbReference type="EMBL" id="SMD41950.1"/>
    </source>
</evidence>
<keyword evidence="1" id="KW-1133">Transmembrane helix</keyword>
<evidence type="ECO:0000256" key="1">
    <source>
        <dbReference type="SAM" id="Phobius"/>
    </source>
</evidence>
<protein>
    <submittedName>
        <fullName evidence="2">Uncharacterized protein</fullName>
    </submittedName>
</protein>
<dbReference type="OrthoDB" id="826809at2"/>
<name>A0A1W2GZ13_9BACT</name>
<dbReference type="AlphaFoldDB" id="A0A1W2GZ13"/>
<dbReference type="Proteomes" id="UP000192333">
    <property type="component" value="Chromosome I"/>
</dbReference>
<reference evidence="3" key="1">
    <citation type="submission" date="2017-04" db="EMBL/GenBank/DDBJ databases">
        <authorList>
            <person name="Varghese N."/>
            <person name="Submissions S."/>
        </authorList>
    </citation>
    <scope>NUCLEOTIDE SEQUENCE [LARGE SCALE GENOMIC DNA]</scope>
    <source>
        <strain evidence="3">DSM 16537</strain>
    </source>
</reference>
<evidence type="ECO:0000313" key="3">
    <source>
        <dbReference type="Proteomes" id="UP000192333"/>
    </source>
</evidence>
<accession>A0A1W2GZ13</accession>
<proteinExistence type="predicted"/>
<gene>
    <name evidence="2" type="ORF">SAMN00777080_0486</name>
</gene>
<dbReference type="RefSeq" id="WP_084118804.1">
    <property type="nucleotide sequence ID" value="NZ_LT838813.1"/>
</dbReference>
<dbReference type="EMBL" id="LT838813">
    <property type="protein sequence ID" value="SMD41950.1"/>
    <property type="molecule type" value="Genomic_DNA"/>
</dbReference>
<keyword evidence="1" id="KW-0812">Transmembrane</keyword>